<evidence type="ECO:0000256" key="4">
    <source>
        <dbReference type="ARBA" id="ARBA00022692"/>
    </source>
</evidence>
<evidence type="ECO:0000259" key="9">
    <source>
        <dbReference type="PROSITE" id="PS50850"/>
    </source>
</evidence>
<dbReference type="PANTHER" id="PTHR48022:SF54">
    <property type="entry name" value="GLUCOSE TRANSPORTER, PUTATIVE (AFU_ORTHOLOGUE AFUA_8G00890)-RELATED"/>
    <property type="match status" value="1"/>
</dbReference>
<dbReference type="PROSITE" id="PS00217">
    <property type="entry name" value="SUGAR_TRANSPORT_2"/>
    <property type="match status" value="1"/>
</dbReference>
<evidence type="ECO:0000256" key="7">
    <source>
        <dbReference type="RuleBase" id="RU003346"/>
    </source>
</evidence>
<feature type="transmembrane region" description="Helical" evidence="8">
    <location>
        <begin position="7"/>
        <end position="32"/>
    </location>
</feature>
<feature type="transmembrane region" description="Helical" evidence="8">
    <location>
        <begin position="108"/>
        <end position="126"/>
    </location>
</feature>
<evidence type="ECO:0000256" key="1">
    <source>
        <dbReference type="ARBA" id="ARBA00004141"/>
    </source>
</evidence>
<feature type="transmembrane region" description="Helical" evidence="8">
    <location>
        <begin position="299"/>
        <end position="317"/>
    </location>
</feature>
<feature type="transmembrane region" description="Helical" evidence="8">
    <location>
        <begin position="266"/>
        <end position="287"/>
    </location>
</feature>
<comment type="subcellular location">
    <subcellularLocation>
        <location evidence="1">Membrane</location>
        <topology evidence="1">Multi-pass membrane protein</topology>
    </subcellularLocation>
</comment>
<gene>
    <name evidence="10" type="ORF">EJ05DRAFT_509287</name>
</gene>
<dbReference type="InterPro" id="IPR020846">
    <property type="entry name" value="MFS_dom"/>
</dbReference>
<dbReference type="NCBIfam" id="TIGR00879">
    <property type="entry name" value="SP"/>
    <property type="match status" value="1"/>
</dbReference>
<keyword evidence="3 7" id="KW-0813">Transport</keyword>
<feature type="transmembrane region" description="Helical" evidence="8">
    <location>
        <begin position="437"/>
        <end position="455"/>
    </location>
</feature>
<keyword evidence="11" id="KW-1185">Reference proteome</keyword>
<dbReference type="SUPFAM" id="SSF103473">
    <property type="entry name" value="MFS general substrate transporter"/>
    <property type="match status" value="1"/>
</dbReference>
<dbReference type="GO" id="GO:0016020">
    <property type="term" value="C:membrane"/>
    <property type="evidence" value="ECO:0007669"/>
    <property type="project" value="UniProtKB-SubCell"/>
</dbReference>
<evidence type="ECO:0000256" key="8">
    <source>
        <dbReference type="SAM" id="Phobius"/>
    </source>
</evidence>
<keyword evidence="6 8" id="KW-0472">Membrane</keyword>
<dbReference type="PROSITE" id="PS50850">
    <property type="entry name" value="MFS"/>
    <property type="match status" value="1"/>
</dbReference>
<dbReference type="GO" id="GO:0005351">
    <property type="term" value="F:carbohydrate:proton symporter activity"/>
    <property type="evidence" value="ECO:0007669"/>
    <property type="project" value="TreeGrafter"/>
</dbReference>
<reference evidence="10" key="1">
    <citation type="journal article" date="2020" name="Stud. Mycol.">
        <title>101 Dothideomycetes genomes: a test case for predicting lifestyles and emergence of pathogens.</title>
        <authorList>
            <person name="Haridas S."/>
            <person name="Albert R."/>
            <person name="Binder M."/>
            <person name="Bloem J."/>
            <person name="Labutti K."/>
            <person name="Salamov A."/>
            <person name="Andreopoulos B."/>
            <person name="Baker S."/>
            <person name="Barry K."/>
            <person name="Bills G."/>
            <person name="Bluhm B."/>
            <person name="Cannon C."/>
            <person name="Castanera R."/>
            <person name="Culley D."/>
            <person name="Daum C."/>
            <person name="Ezra D."/>
            <person name="Gonzalez J."/>
            <person name="Henrissat B."/>
            <person name="Kuo A."/>
            <person name="Liang C."/>
            <person name="Lipzen A."/>
            <person name="Lutzoni F."/>
            <person name="Magnuson J."/>
            <person name="Mondo S."/>
            <person name="Nolan M."/>
            <person name="Ohm R."/>
            <person name="Pangilinan J."/>
            <person name="Park H.-J."/>
            <person name="Ramirez L."/>
            <person name="Alfaro M."/>
            <person name="Sun H."/>
            <person name="Tritt A."/>
            <person name="Yoshinaga Y."/>
            <person name="Zwiers L.-H."/>
            <person name="Turgeon B."/>
            <person name="Goodwin S."/>
            <person name="Spatafora J."/>
            <person name="Crous P."/>
            <person name="Grigoriev I."/>
        </authorList>
    </citation>
    <scope>NUCLEOTIDE SEQUENCE</scope>
    <source>
        <strain evidence="10">CBS 121739</strain>
    </source>
</reference>
<feature type="transmembrane region" description="Helical" evidence="8">
    <location>
        <begin position="52"/>
        <end position="71"/>
    </location>
</feature>
<evidence type="ECO:0000256" key="3">
    <source>
        <dbReference type="ARBA" id="ARBA00022448"/>
    </source>
</evidence>
<dbReference type="InterPro" id="IPR036259">
    <property type="entry name" value="MFS_trans_sf"/>
</dbReference>
<sequence length="511" mass="55995">MYQISNIYVLAAFGTIGGALFGFDVSSMSAWLAAPQYLEYFNYPNSNVQGGITASMSGGSFLGALAAGFLADKWGRKVALQIACVIFMVGCVIVCASQNVGMLIAGRIINGLSIGICSSQVCVYLAELSPAKIRGRVVGIQQWAIEWGILIMYLLCYGTQRTVEGPAAFRIAWGVQAIPAFILLGALFFFPESPRWLAGRERWEEVHTTLANLHGNGDPSDTIVLAELEEVRKAQAVAAQAQGVGFMQLFGPKIWKRTLAGTSVQMWQQLLGGNVAMYYVVYIFQMSGMSGNTSLTSSIIQYVIFLVTTGCMLPVIDRFGRRQLLLGGAFVCMILHYTTAAVMATYGVPVDQVDGNSNLRILITGAPGKAVISLSYIFTGIYGLTWAPIGWIYASEVFPLKYRAKGVGLSAATNWIFNFALAYFLPPAFTNITWKTYIVFGTFCTAMIFHIFFTYPETARKSLEEIDILFDSNIPPWKSAKAQASVLDERAFQVEHKNESIDEKIETVDIV</sequence>
<dbReference type="FunFam" id="1.20.1250.20:FF:000026">
    <property type="entry name" value="MFS quinate transporter QutD"/>
    <property type="match status" value="1"/>
</dbReference>
<dbReference type="EMBL" id="ML996569">
    <property type="protein sequence ID" value="KAF2759548.1"/>
    <property type="molecule type" value="Genomic_DNA"/>
</dbReference>
<name>A0A6A6W9J4_9PEZI</name>
<comment type="similarity">
    <text evidence="2 7">Belongs to the major facilitator superfamily. Sugar transporter (TC 2.A.1.1) family.</text>
</comment>
<dbReference type="RefSeq" id="XP_033601999.1">
    <property type="nucleotide sequence ID" value="XM_033748082.1"/>
</dbReference>
<dbReference type="CDD" id="cd17356">
    <property type="entry name" value="MFS_HXT"/>
    <property type="match status" value="1"/>
</dbReference>
<keyword evidence="5 8" id="KW-1133">Transmembrane helix</keyword>
<feature type="transmembrane region" description="Helical" evidence="8">
    <location>
        <begin position="167"/>
        <end position="190"/>
    </location>
</feature>
<dbReference type="Pfam" id="PF00083">
    <property type="entry name" value="Sugar_tr"/>
    <property type="match status" value="1"/>
</dbReference>
<evidence type="ECO:0000256" key="5">
    <source>
        <dbReference type="ARBA" id="ARBA00022989"/>
    </source>
</evidence>
<feature type="transmembrane region" description="Helical" evidence="8">
    <location>
        <begin position="78"/>
        <end position="102"/>
    </location>
</feature>
<feature type="transmembrane region" description="Helical" evidence="8">
    <location>
        <begin position="324"/>
        <end position="350"/>
    </location>
</feature>
<dbReference type="InterPro" id="IPR005828">
    <property type="entry name" value="MFS_sugar_transport-like"/>
</dbReference>
<evidence type="ECO:0000313" key="10">
    <source>
        <dbReference type="EMBL" id="KAF2759548.1"/>
    </source>
</evidence>
<dbReference type="Proteomes" id="UP000799437">
    <property type="component" value="Unassembled WGS sequence"/>
</dbReference>
<dbReference type="AlphaFoldDB" id="A0A6A6W9J4"/>
<dbReference type="InterPro" id="IPR003663">
    <property type="entry name" value="Sugar/inositol_transpt"/>
</dbReference>
<feature type="domain" description="Major facilitator superfamily (MFS) profile" evidence="9">
    <location>
        <begin position="10"/>
        <end position="459"/>
    </location>
</feature>
<keyword evidence="10" id="KW-0762">Sugar transport</keyword>
<evidence type="ECO:0000256" key="6">
    <source>
        <dbReference type="ARBA" id="ARBA00023136"/>
    </source>
</evidence>
<dbReference type="InterPro" id="IPR005829">
    <property type="entry name" value="Sugar_transporter_CS"/>
</dbReference>
<dbReference type="Gene3D" id="1.20.1250.20">
    <property type="entry name" value="MFS general substrate transporter like domains"/>
    <property type="match status" value="1"/>
</dbReference>
<feature type="transmembrane region" description="Helical" evidence="8">
    <location>
        <begin position="138"/>
        <end position="155"/>
    </location>
</feature>
<protein>
    <submittedName>
        <fullName evidence="10">High-affinity glucose transporter</fullName>
    </submittedName>
</protein>
<dbReference type="PROSITE" id="PS00216">
    <property type="entry name" value="SUGAR_TRANSPORT_1"/>
    <property type="match status" value="2"/>
</dbReference>
<feature type="transmembrane region" description="Helical" evidence="8">
    <location>
        <begin position="406"/>
        <end position="425"/>
    </location>
</feature>
<proteinExistence type="inferred from homology"/>
<evidence type="ECO:0000256" key="2">
    <source>
        <dbReference type="ARBA" id="ARBA00010992"/>
    </source>
</evidence>
<dbReference type="PANTHER" id="PTHR48022">
    <property type="entry name" value="PLASTIDIC GLUCOSE TRANSPORTER 4"/>
    <property type="match status" value="1"/>
</dbReference>
<dbReference type="OrthoDB" id="4142200at2759"/>
<dbReference type="InterPro" id="IPR050360">
    <property type="entry name" value="MFS_Sugar_Transporters"/>
</dbReference>
<keyword evidence="4 8" id="KW-0812">Transmembrane</keyword>
<dbReference type="PRINTS" id="PR00171">
    <property type="entry name" value="SUGRTRNSPORT"/>
</dbReference>
<evidence type="ECO:0000313" key="11">
    <source>
        <dbReference type="Proteomes" id="UP000799437"/>
    </source>
</evidence>
<accession>A0A6A6W9J4</accession>
<feature type="transmembrane region" description="Helical" evidence="8">
    <location>
        <begin position="370"/>
        <end position="394"/>
    </location>
</feature>
<organism evidence="10 11">
    <name type="scientific">Pseudovirgaria hyperparasitica</name>
    <dbReference type="NCBI Taxonomy" id="470096"/>
    <lineage>
        <taxon>Eukaryota</taxon>
        <taxon>Fungi</taxon>
        <taxon>Dikarya</taxon>
        <taxon>Ascomycota</taxon>
        <taxon>Pezizomycotina</taxon>
        <taxon>Dothideomycetes</taxon>
        <taxon>Dothideomycetes incertae sedis</taxon>
        <taxon>Acrospermales</taxon>
        <taxon>Acrospermaceae</taxon>
        <taxon>Pseudovirgaria</taxon>
    </lineage>
</organism>
<dbReference type="GeneID" id="54489136"/>